<dbReference type="InterPro" id="IPR011989">
    <property type="entry name" value="ARM-like"/>
</dbReference>
<sequence length="884" mass="95891">MAGVLAAASSLFRGTAIAQNYAINTPASSSSNVSAAATLPPPFTVGPWKVQAATHKVNGKQVSVWSFEKRSVDKMGAAGKERLIEVLKHEASSLSRLRHPCILEMVEPMEETRGEITFATEPLISSLALSIPTSRRSTGGGNDSGELDEVEIQKGLLQVCRGLEFLHTSARLVHSNVSPEAVLINSKGDWKLGGLGLTMPLTQVDGTSTRWEFPEFDNRLLPYAQRKFDYMAPEYALDEQITVASDMYAIGCVLYTVHNYGRPPFSNHGSLNTLRENAARLSSGNAIQNATMGGDLLDLVKHLVTRTPAGRLTTTTLPQQPFFSSLAISTLNFLERSTFSAKPKEEKATFMKGLLKVLPRFSEGLKRRKILPSLVEEMKDPWLLPFILPNVFEISKTLSKDQFAQIVLPNIKPLFQIRDPPQNMITLLDNLKLFQEKTTPAVFKEHVMPLVYAALESEHVNVQERALKAVPDVDESVDYSEVQNVLFPKIAVLFTKTRVLSVKVDTLLCFLHLVKVLDTTSLTQKMVPLLSRIRTKEPSVMMATLDVHEAMGQKVDREAVATLVLPQLWAMSIGPLLSVDQFSRFMKVIRLLGDRVEREQSQHLREHQRIEQQTSGGTSIGQPSFGTNGELNFEDLVAGGASSKPAIAVNGATSTQHSTASWDEVDPWDSIFAEAGVASTPASTTASTFASPTSTFPSLPQTSTPLTPSSSLRPIQQTSPPSLRSTSAVSSSFSTRTAAPTAIPALPGPNRFVPPVQRTSSPLAASSWAPLQTQPISAQAQPTAGTSFQVNKPNYNISMVPDRPIFLGSPPFQTQTPSFPSWNMTSAIHAAPAAQPSFAVAPLAFSAPSLDQSSSSILMPTKVGTPAGGGGTKKTDWQDFDPLG</sequence>
<evidence type="ECO:0000313" key="3">
    <source>
        <dbReference type="EMBL" id="KZO99308.1"/>
    </source>
</evidence>
<dbReference type="STRING" id="1330018.A0A167Q0P5"/>
<dbReference type="PROSITE" id="PS50011">
    <property type="entry name" value="PROTEIN_KINASE_DOM"/>
    <property type="match status" value="1"/>
</dbReference>
<dbReference type="Proteomes" id="UP000076738">
    <property type="component" value="Unassembled WGS sequence"/>
</dbReference>
<proteinExistence type="predicted"/>
<name>A0A167Q0P5_CALVF</name>
<dbReference type="SUPFAM" id="SSF56112">
    <property type="entry name" value="Protein kinase-like (PK-like)"/>
    <property type="match status" value="1"/>
</dbReference>
<dbReference type="CDD" id="cd14011">
    <property type="entry name" value="PK_SCY1_like"/>
    <property type="match status" value="1"/>
</dbReference>
<dbReference type="GO" id="GO:0005524">
    <property type="term" value="F:ATP binding"/>
    <property type="evidence" value="ECO:0007669"/>
    <property type="project" value="InterPro"/>
</dbReference>
<accession>A0A167Q0P5</accession>
<feature type="compositionally biased region" description="Basic and acidic residues" evidence="1">
    <location>
        <begin position="600"/>
        <end position="610"/>
    </location>
</feature>
<feature type="region of interest" description="Disordered" evidence="1">
    <location>
        <begin position="683"/>
        <end position="728"/>
    </location>
</feature>
<dbReference type="Gene3D" id="1.10.510.10">
    <property type="entry name" value="Transferase(Phosphotransferase) domain 1"/>
    <property type="match status" value="1"/>
</dbReference>
<dbReference type="PANTHER" id="PTHR12984:SF6">
    <property type="entry name" value="SCY1-LIKE PROTEIN 2"/>
    <property type="match status" value="1"/>
</dbReference>
<evidence type="ECO:0000256" key="1">
    <source>
        <dbReference type="SAM" id="MobiDB-lite"/>
    </source>
</evidence>
<feature type="region of interest" description="Disordered" evidence="1">
    <location>
        <begin position="600"/>
        <end position="626"/>
    </location>
</feature>
<feature type="domain" description="Protein kinase" evidence="2">
    <location>
        <begin position="1"/>
        <end position="323"/>
    </location>
</feature>
<dbReference type="Pfam" id="PF00069">
    <property type="entry name" value="Pkinase"/>
    <property type="match status" value="1"/>
</dbReference>
<dbReference type="InterPro" id="IPR011009">
    <property type="entry name" value="Kinase-like_dom_sf"/>
</dbReference>
<dbReference type="SUPFAM" id="SSF48371">
    <property type="entry name" value="ARM repeat"/>
    <property type="match status" value="1"/>
</dbReference>
<dbReference type="EMBL" id="KV417272">
    <property type="protein sequence ID" value="KZO99308.1"/>
    <property type="molecule type" value="Genomic_DNA"/>
</dbReference>
<dbReference type="InterPro" id="IPR016024">
    <property type="entry name" value="ARM-type_fold"/>
</dbReference>
<evidence type="ECO:0000313" key="4">
    <source>
        <dbReference type="Proteomes" id="UP000076738"/>
    </source>
</evidence>
<dbReference type="Gene3D" id="1.25.10.10">
    <property type="entry name" value="Leucine-rich Repeat Variant"/>
    <property type="match status" value="1"/>
</dbReference>
<dbReference type="AlphaFoldDB" id="A0A167Q0P5"/>
<dbReference type="SMART" id="SM00220">
    <property type="entry name" value="S_TKc"/>
    <property type="match status" value="1"/>
</dbReference>
<feature type="compositionally biased region" description="Low complexity" evidence="1">
    <location>
        <begin position="683"/>
        <end position="712"/>
    </location>
</feature>
<reference evidence="3 4" key="1">
    <citation type="journal article" date="2016" name="Mol. Biol. Evol.">
        <title>Comparative Genomics of Early-Diverging Mushroom-Forming Fungi Provides Insights into the Origins of Lignocellulose Decay Capabilities.</title>
        <authorList>
            <person name="Nagy L.G."/>
            <person name="Riley R."/>
            <person name="Tritt A."/>
            <person name="Adam C."/>
            <person name="Daum C."/>
            <person name="Floudas D."/>
            <person name="Sun H."/>
            <person name="Yadav J.S."/>
            <person name="Pangilinan J."/>
            <person name="Larsson K.H."/>
            <person name="Matsuura K."/>
            <person name="Barry K."/>
            <person name="Labutti K."/>
            <person name="Kuo R."/>
            <person name="Ohm R.A."/>
            <person name="Bhattacharya S.S."/>
            <person name="Shirouzu T."/>
            <person name="Yoshinaga Y."/>
            <person name="Martin F.M."/>
            <person name="Grigoriev I.V."/>
            <person name="Hibbett D.S."/>
        </authorList>
    </citation>
    <scope>NUCLEOTIDE SEQUENCE [LARGE SCALE GENOMIC DNA]</scope>
    <source>
        <strain evidence="3 4">TUFC12733</strain>
    </source>
</reference>
<organism evidence="3 4">
    <name type="scientific">Calocera viscosa (strain TUFC12733)</name>
    <dbReference type="NCBI Taxonomy" id="1330018"/>
    <lineage>
        <taxon>Eukaryota</taxon>
        <taxon>Fungi</taxon>
        <taxon>Dikarya</taxon>
        <taxon>Basidiomycota</taxon>
        <taxon>Agaricomycotina</taxon>
        <taxon>Dacrymycetes</taxon>
        <taxon>Dacrymycetales</taxon>
        <taxon>Dacrymycetaceae</taxon>
        <taxon>Calocera</taxon>
    </lineage>
</organism>
<dbReference type="Gene3D" id="3.30.200.20">
    <property type="entry name" value="Phosphorylase Kinase, domain 1"/>
    <property type="match status" value="1"/>
</dbReference>
<evidence type="ECO:0000259" key="2">
    <source>
        <dbReference type="PROSITE" id="PS50011"/>
    </source>
</evidence>
<keyword evidence="4" id="KW-1185">Reference proteome</keyword>
<gene>
    <name evidence="3" type="ORF">CALVIDRAFT_534285</name>
</gene>
<dbReference type="OrthoDB" id="79687at2759"/>
<dbReference type="InterPro" id="IPR000719">
    <property type="entry name" value="Prot_kinase_dom"/>
</dbReference>
<dbReference type="PANTHER" id="PTHR12984">
    <property type="entry name" value="SCY1-RELATED S/T PROTEIN KINASE-LIKE"/>
    <property type="match status" value="1"/>
</dbReference>
<feature type="compositionally biased region" description="Polar residues" evidence="1">
    <location>
        <begin position="611"/>
        <end position="626"/>
    </location>
</feature>
<keyword evidence="3" id="KW-0808">Transferase</keyword>
<dbReference type="GO" id="GO:0004672">
    <property type="term" value="F:protein kinase activity"/>
    <property type="evidence" value="ECO:0007669"/>
    <property type="project" value="InterPro"/>
</dbReference>
<dbReference type="InterPro" id="IPR051177">
    <property type="entry name" value="CIK-Related_Protein"/>
</dbReference>
<protein>
    <submittedName>
        <fullName evidence="3">Kinase-like protein</fullName>
    </submittedName>
</protein>
<feature type="compositionally biased region" description="Low complexity" evidence="1">
    <location>
        <begin position="719"/>
        <end position="728"/>
    </location>
</feature>
<feature type="region of interest" description="Disordered" evidence="1">
    <location>
        <begin position="851"/>
        <end position="884"/>
    </location>
</feature>
<keyword evidence="3" id="KW-0418">Kinase</keyword>